<feature type="transmembrane region" description="Helical" evidence="4">
    <location>
        <begin position="160"/>
        <end position="182"/>
    </location>
</feature>
<accession>A0A497ZR55</accession>
<comment type="caution">
    <text evidence="6">The sequence shown here is derived from an EMBL/GenBank/DDBJ whole genome shotgun (WGS) entry which is preliminary data.</text>
</comment>
<dbReference type="Proteomes" id="UP000271700">
    <property type="component" value="Unassembled WGS sequence"/>
</dbReference>
<feature type="transmembrane region" description="Helical" evidence="4">
    <location>
        <begin position="100"/>
        <end position="123"/>
    </location>
</feature>
<evidence type="ECO:0000313" key="7">
    <source>
        <dbReference type="Proteomes" id="UP000271700"/>
    </source>
</evidence>
<feature type="domain" description="Major facilitator superfamily (MFS) profile" evidence="5">
    <location>
        <begin position="10"/>
        <end position="386"/>
    </location>
</feature>
<dbReference type="InterPro" id="IPR020846">
    <property type="entry name" value="MFS_dom"/>
</dbReference>
<dbReference type="GO" id="GO:0022857">
    <property type="term" value="F:transmembrane transporter activity"/>
    <property type="evidence" value="ECO:0007669"/>
    <property type="project" value="InterPro"/>
</dbReference>
<protein>
    <submittedName>
        <fullName evidence="6">Putative MFS family arabinose efflux permease</fullName>
    </submittedName>
</protein>
<evidence type="ECO:0000256" key="2">
    <source>
        <dbReference type="ARBA" id="ARBA00022989"/>
    </source>
</evidence>
<keyword evidence="2 4" id="KW-1133">Transmembrane helix</keyword>
<evidence type="ECO:0000259" key="5">
    <source>
        <dbReference type="PROSITE" id="PS50850"/>
    </source>
</evidence>
<dbReference type="SUPFAM" id="SSF103473">
    <property type="entry name" value="MFS general substrate transporter"/>
    <property type="match status" value="1"/>
</dbReference>
<dbReference type="RefSeq" id="WP_010440344.1">
    <property type="nucleotide sequence ID" value="NZ_AEYW01000006.1"/>
</dbReference>
<dbReference type="InterPro" id="IPR011701">
    <property type="entry name" value="MFS"/>
</dbReference>
<dbReference type="CDD" id="cd06174">
    <property type="entry name" value="MFS"/>
    <property type="match status" value="1"/>
</dbReference>
<dbReference type="EMBL" id="RCCT01000001">
    <property type="protein sequence ID" value="RLK10781.1"/>
    <property type="molecule type" value="Genomic_DNA"/>
</dbReference>
<feature type="transmembrane region" description="Helical" evidence="4">
    <location>
        <begin position="46"/>
        <end position="69"/>
    </location>
</feature>
<dbReference type="InterPro" id="IPR036259">
    <property type="entry name" value="MFS_trans_sf"/>
</dbReference>
<evidence type="ECO:0000313" key="6">
    <source>
        <dbReference type="EMBL" id="RLK10781.1"/>
    </source>
</evidence>
<gene>
    <name evidence="6" type="ORF">CLV75_0767</name>
</gene>
<evidence type="ECO:0000256" key="1">
    <source>
        <dbReference type="ARBA" id="ARBA00022692"/>
    </source>
</evidence>
<keyword evidence="3 4" id="KW-0472">Membrane</keyword>
<reference evidence="6 7" key="1">
    <citation type="submission" date="2018-10" db="EMBL/GenBank/DDBJ databases">
        <title>Genomic Encyclopedia of Archaeal and Bacterial Type Strains, Phase II (KMG-II): from individual species to whole genera.</title>
        <authorList>
            <person name="Goeker M."/>
        </authorList>
    </citation>
    <scope>NUCLEOTIDE SEQUENCE [LARGE SCALE GENOMIC DNA]</scope>
    <source>
        <strain evidence="6 7">DSM 29317</strain>
    </source>
</reference>
<feature type="transmembrane region" description="Helical" evidence="4">
    <location>
        <begin position="283"/>
        <end position="311"/>
    </location>
</feature>
<organism evidence="6 7">
    <name type="scientific">Ruegeria conchae</name>
    <dbReference type="NCBI Taxonomy" id="981384"/>
    <lineage>
        <taxon>Bacteria</taxon>
        <taxon>Pseudomonadati</taxon>
        <taxon>Pseudomonadota</taxon>
        <taxon>Alphaproteobacteria</taxon>
        <taxon>Rhodobacterales</taxon>
        <taxon>Roseobacteraceae</taxon>
        <taxon>Ruegeria</taxon>
    </lineage>
</organism>
<keyword evidence="1 4" id="KW-0812">Transmembrane</keyword>
<evidence type="ECO:0000256" key="3">
    <source>
        <dbReference type="ARBA" id="ARBA00023136"/>
    </source>
</evidence>
<sequence>MSDSFRTFLQVMLIWFAGLGAATQFAKIAVPFADIGLLYPDHAAVIGWLLSIISLMGAALGAMSGAIAAQIGPNRLLLSGLVLGGALSLIQASLPGFQLMLLSRVVEGLSHLAIVVAAPTLIAQITTGRARYNSMVLWSTFFGVAFALNAWFGVPIVDRYGLPVYFALHGGLMLVIAALIAFSKLKIDIAQPAGMRWSLSSLLGVHLRTYRSPFISAPAIGWFFYTLTFVSLLAILPGRLPEGQGASIAALMPLAGIVLSWLMVPLLLTVLSCVSVVNLGFAMGILTIISLFLGAPLAFGCIALFAVLGLVQGGSFAAVPELNDTAETQALSYGAMAQMGNAGNLLGTPVLLAVLLGAKEVGMFLAVAAFYGIAIFAHLALAKRRKSAGLSWGDDLK</sequence>
<dbReference type="PROSITE" id="PS50850">
    <property type="entry name" value="MFS"/>
    <property type="match status" value="1"/>
</dbReference>
<dbReference type="OrthoDB" id="6095882at2"/>
<dbReference type="Gene3D" id="1.20.1250.20">
    <property type="entry name" value="MFS general substrate transporter like domains"/>
    <property type="match status" value="1"/>
</dbReference>
<evidence type="ECO:0000256" key="4">
    <source>
        <dbReference type="SAM" id="Phobius"/>
    </source>
</evidence>
<feature type="transmembrane region" description="Helical" evidence="4">
    <location>
        <begin position="361"/>
        <end position="381"/>
    </location>
</feature>
<name>A0A497ZR55_9RHOB</name>
<dbReference type="AlphaFoldDB" id="A0A497ZR55"/>
<feature type="transmembrane region" description="Helical" evidence="4">
    <location>
        <begin position="214"/>
        <end position="236"/>
    </location>
</feature>
<dbReference type="Pfam" id="PF07690">
    <property type="entry name" value="MFS_1"/>
    <property type="match status" value="1"/>
</dbReference>
<feature type="transmembrane region" description="Helical" evidence="4">
    <location>
        <begin position="76"/>
        <end position="94"/>
    </location>
</feature>
<dbReference type="STRING" id="981384.GCA_000192475_03436"/>
<feature type="transmembrane region" description="Helical" evidence="4">
    <location>
        <begin position="248"/>
        <end position="271"/>
    </location>
</feature>
<proteinExistence type="predicted"/>
<keyword evidence="7" id="KW-1185">Reference proteome</keyword>
<feature type="transmembrane region" description="Helical" evidence="4">
    <location>
        <begin position="135"/>
        <end position="154"/>
    </location>
</feature>